<dbReference type="OrthoDB" id="9770347at2"/>
<evidence type="ECO:0000256" key="1">
    <source>
        <dbReference type="ARBA" id="ARBA00004651"/>
    </source>
</evidence>
<evidence type="ECO:0000256" key="4">
    <source>
        <dbReference type="ARBA" id="ARBA00022692"/>
    </source>
</evidence>
<accession>A0A413IP48</accession>
<feature type="transmembrane region" description="Helical" evidence="7">
    <location>
        <begin position="289"/>
        <end position="308"/>
    </location>
</feature>
<feature type="transmembrane region" description="Helical" evidence="7">
    <location>
        <begin position="320"/>
        <end position="339"/>
    </location>
</feature>
<comment type="subcellular location">
    <subcellularLocation>
        <location evidence="1">Cell membrane</location>
        <topology evidence="1">Multi-pass membrane protein</topology>
    </subcellularLocation>
</comment>
<evidence type="ECO:0000313" key="9">
    <source>
        <dbReference type="Proteomes" id="UP000286063"/>
    </source>
</evidence>
<reference evidence="8 9" key="1">
    <citation type="submission" date="2018-08" db="EMBL/GenBank/DDBJ databases">
        <title>A genome reference for cultivated species of the human gut microbiota.</title>
        <authorList>
            <person name="Zou Y."/>
            <person name="Xue W."/>
            <person name="Luo G."/>
        </authorList>
    </citation>
    <scope>NUCLEOTIDE SEQUENCE [LARGE SCALE GENOMIC DNA]</scope>
    <source>
        <strain evidence="8 9">OF02-7</strain>
    </source>
</reference>
<feature type="transmembrane region" description="Helical" evidence="7">
    <location>
        <begin position="416"/>
        <end position="436"/>
    </location>
</feature>
<dbReference type="InterPro" id="IPR050833">
    <property type="entry name" value="Poly_Biosynth_Transport"/>
</dbReference>
<comment type="similarity">
    <text evidence="2">Belongs to the polysaccharide synthase family.</text>
</comment>
<keyword evidence="3" id="KW-1003">Cell membrane</keyword>
<feature type="transmembrane region" description="Helical" evidence="7">
    <location>
        <begin position="442"/>
        <end position="462"/>
    </location>
</feature>
<keyword evidence="6 7" id="KW-0472">Membrane</keyword>
<dbReference type="AlphaFoldDB" id="A0A413IP48"/>
<evidence type="ECO:0000256" key="2">
    <source>
        <dbReference type="ARBA" id="ARBA00007430"/>
    </source>
</evidence>
<sequence>MSASLKHKTVRGVTWSFVDNIANQGITFLVGLVLARLLSPEEYGLIGIIMIFIAVFNSIVDSGFSNALIRKNDATNIDYNTVFITNLLLSVVLFLILFACAPSIGRFFNKLELVPLTRVMGCILIINAFAIIQRTLLVKRVDFKTQTKVSLIASVSSGVIGVCMAFAGLGVWSLVGQQVSRQLLNACFLWYYAKWLPAVQFSLHSFKELFGFGWKLLVSELINTVWKEMYQVIIGKCYSAQMLGQYTRSKQFASIFSTNLTTVIQRVSYPVLSSIQDDKERLKLAYQRVIKVAMLVTFICMIGLAAIAKPMIVVLIGEKWLVAATLLPVICFNMMLYPLHALNLNMLQVQGRSDLFLKLEIAKKIIAVIPVLFGLFINIYWMLWGSVFTGFIAYYLNAYYSGKILNYSISMQLKDIYPSLGIAVMMGGVVYSVSFLPLSPFVLLPIQLFVGAITTWGLCEIIHRDEYVEIKMIILSVLQKIKNGK</sequence>
<evidence type="ECO:0000256" key="6">
    <source>
        <dbReference type="ARBA" id="ARBA00023136"/>
    </source>
</evidence>
<dbReference type="CDD" id="cd13127">
    <property type="entry name" value="MATE_tuaB_like"/>
    <property type="match status" value="1"/>
</dbReference>
<dbReference type="GO" id="GO:0005886">
    <property type="term" value="C:plasma membrane"/>
    <property type="evidence" value="ECO:0007669"/>
    <property type="project" value="UniProtKB-SubCell"/>
</dbReference>
<feature type="transmembrane region" description="Helical" evidence="7">
    <location>
        <begin position="116"/>
        <end position="137"/>
    </location>
</feature>
<dbReference type="Proteomes" id="UP000286063">
    <property type="component" value="Unassembled WGS sequence"/>
</dbReference>
<dbReference type="EMBL" id="QSCR01000011">
    <property type="protein sequence ID" value="RGY18664.1"/>
    <property type="molecule type" value="Genomic_DNA"/>
</dbReference>
<feature type="transmembrane region" description="Helical" evidence="7">
    <location>
        <begin position="21"/>
        <end position="39"/>
    </location>
</feature>
<proteinExistence type="inferred from homology"/>
<evidence type="ECO:0000256" key="7">
    <source>
        <dbReference type="SAM" id="Phobius"/>
    </source>
</evidence>
<feature type="transmembrane region" description="Helical" evidence="7">
    <location>
        <begin position="81"/>
        <end position="104"/>
    </location>
</feature>
<comment type="caution">
    <text evidence="8">The sequence shown here is derived from an EMBL/GenBank/DDBJ whole genome shotgun (WGS) entry which is preliminary data.</text>
</comment>
<protein>
    <submittedName>
        <fullName evidence="8">Lipopolysaccharide biosynthesis protein</fullName>
    </submittedName>
</protein>
<dbReference type="RefSeq" id="WP_117774986.1">
    <property type="nucleotide sequence ID" value="NZ_CAUGOG010000006.1"/>
</dbReference>
<feature type="transmembrane region" description="Helical" evidence="7">
    <location>
        <begin position="149"/>
        <end position="175"/>
    </location>
</feature>
<gene>
    <name evidence="8" type="ORF">DXA50_08070</name>
</gene>
<evidence type="ECO:0000256" key="3">
    <source>
        <dbReference type="ARBA" id="ARBA00022475"/>
    </source>
</evidence>
<keyword evidence="4 7" id="KW-0812">Transmembrane</keyword>
<dbReference type="PANTHER" id="PTHR30250">
    <property type="entry name" value="PST FAMILY PREDICTED COLANIC ACID TRANSPORTER"/>
    <property type="match status" value="1"/>
</dbReference>
<evidence type="ECO:0000256" key="5">
    <source>
        <dbReference type="ARBA" id="ARBA00022989"/>
    </source>
</evidence>
<organism evidence="8 9">
    <name type="scientific">Butyricimonas virosa</name>
    <dbReference type="NCBI Taxonomy" id="544645"/>
    <lineage>
        <taxon>Bacteria</taxon>
        <taxon>Pseudomonadati</taxon>
        <taxon>Bacteroidota</taxon>
        <taxon>Bacteroidia</taxon>
        <taxon>Bacteroidales</taxon>
        <taxon>Odoribacteraceae</taxon>
        <taxon>Butyricimonas</taxon>
    </lineage>
</organism>
<keyword evidence="5 7" id="KW-1133">Transmembrane helix</keyword>
<evidence type="ECO:0000313" key="8">
    <source>
        <dbReference type="EMBL" id="RGY18664.1"/>
    </source>
</evidence>
<feature type="transmembrane region" description="Helical" evidence="7">
    <location>
        <begin position="45"/>
        <end position="69"/>
    </location>
</feature>
<name>A0A413IP48_9BACT</name>
<dbReference type="PANTHER" id="PTHR30250:SF10">
    <property type="entry name" value="LIPOPOLYSACCHARIDE BIOSYNTHESIS PROTEIN WZXC"/>
    <property type="match status" value="1"/>
</dbReference>
<dbReference type="Pfam" id="PF13440">
    <property type="entry name" value="Polysacc_synt_3"/>
    <property type="match status" value="1"/>
</dbReference>
<feature type="transmembrane region" description="Helical" evidence="7">
    <location>
        <begin position="365"/>
        <end position="396"/>
    </location>
</feature>